<comment type="cofactor">
    <cofactor evidence="1 10">
        <name>Mg(2+)</name>
        <dbReference type="ChEBI" id="CHEBI:18420"/>
    </cofactor>
</comment>
<organism evidence="14 15">
    <name type="scientific">Candidatus Ozemobacter sibiricus</name>
    <dbReference type="NCBI Taxonomy" id="2268124"/>
    <lineage>
        <taxon>Bacteria</taxon>
        <taxon>Candidatus Ozemobacteria</taxon>
        <taxon>Candidatus Ozemobacterales</taxon>
        <taxon>Candidatus Ozemobacteraceae</taxon>
        <taxon>Candidatus Ozemobacter</taxon>
    </lineage>
</organism>
<evidence type="ECO:0000313" key="14">
    <source>
        <dbReference type="EMBL" id="RCK80862.1"/>
    </source>
</evidence>
<proteinExistence type="inferred from homology"/>
<dbReference type="HAMAP" id="MF_00185">
    <property type="entry name" value="IPP_trans"/>
    <property type="match status" value="1"/>
</dbReference>
<evidence type="ECO:0000256" key="7">
    <source>
        <dbReference type="ARBA" id="ARBA00022840"/>
    </source>
</evidence>
<keyword evidence="4 10" id="KW-0808">Transferase</keyword>
<comment type="function">
    <text evidence="2 10 12">Catalyzes the transfer of a dimethylallyl group onto the adenine at position 37 in tRNAs that read codons beginning with uridine, leading to the formation of N6-(dimethylallyl)adenosine (i(6)A).</text>
</comment>
<dbReference type="PANTHER" id="PTHR11088:SF60">
    <property type="entry name" value="TRNA DIMETHYLALLYLTRANSFERASE"/>
    <property type="match status" value="1"/>
</dbReference>
<dbReference type="InterPro" id="IPR039657">
    <property type="entry name" value="Dimethylallyltransferase"/>
</dbReference>
<dbReference type="EMBL" id="QOQW01000004">
    <property type="protein sequence ID" value="RCK80862.1"/>
    <property type="molecule type" value="Genomic_DNA"/>
</dbReference>
<feature type="region of interest" description="Interaction with substrate tRNA" evidence="10">
    <location>
        <begin position="38"/>
        <end position="41"/>
    </location>
</feature>
<dbReference type="GO" id="GO:0005524">
    <property type="term" value="F:ATP binding"/>
    <property type="evidence" value="ECO:0007669"/>
    <property type="project" value="UniProtKB-UniRule"/>
</dbReference>
<dbReference type="SUPFAM" id="SSF52540">
    <property type="entry name" value="P-loop containing nucleoside triphosphate hydrolases"/>
    <property type="match status" value="1"/>
</dbReference>
<keyword evidence="6 10" id="KW-0547">Nucleotide-binding</keyword>
<feature type="binding site" evidence="10">
    <location>
        <begin position="13"/>
        <end position="20"/>
    </location>
    <ligand>
        <name>ATP</name>
        <dbReference type="ChEBI" id="CHEBI:30616"/>
    </ligand>
</feature>
<dbReference type="GO" id="GO:0052381">
    <property type="term" value="F:tRNA dimethylallyltransferase activity"/>
    <property type="evidence" value="ECO:0007669"/>
    <property type="project" value="UniProtKB-UniRule"/>
</dbReference>
<dbReference type="Pfam" id="PF01715">
    <property type="entry name" value="IPPT"/>
    <property type="match status" value="1"/>
</dbReference>
<evidence type="ECO:0000256" key="5">
    <source>
        <dbReference type="ARBA" id="ARBA00022694"/>
    </source>
</evidence>
<dbReference type="Gene3D" id="3.40.50.300">
    <property type="entry name" value="P-loop containing nucleotide triphosphate hydrolases"/>
    <property type="match status" value="1"/>
</dbReference>
<dbReference type="Gene3D" id="1.10.20.140">
    <property type="match status" value="1"/>
</dbReference>
<dbReference type="NCBIfam" id="TIGR00174">
    <property type="entry name" value="miaA"/>
    <property type="match status" value="1"/>
</dbReference>
<evidence type="ECO:0000313" key="15">
    <source>
        <dbReference type="Proteomes" id="UP000252355"/>
    </source>
</evidence>
<evidence type="ECO:0000256" key="11">
    <source>
        <dbReference type="RuleBase" id="RU003783"/>
    </source>
</evidence>
<comment type="subunit">
    <text evidence="10">Monomer.</text>
</comment>
<dbReference type="EC" id="2.5.1.75" evidence="10"/>
<dbReference type="InterPro" id="IPR018022">
    <property type="entry name" value="IPT"/>
</dbReference>
<comment type="caution">
    <text evidence="14">The sequence shown here is derived from an EMBL/GenBank/DDBJ whole genome shotgun (WGS) entry which is preliminary data.</text>
</comment>
<evidence type="ECO:0000256" key="4">
    <source>
        <dbReference type="ARBA" id="ARBA00022679"/>
    </source>
</evidence>
<reference evidence="14 15" key="1">
    <citation type="submission" date="2018-05" db="EMBL/GenBank/DDBJ databases">
        <title>A metagenomic window into the 2 km-deep terrestrial subsurface aquifer revealed taxonomically and functionally diverse microbial community comprising novel uncultured bacterial lineages.</title>
        <authorList>
            <person name="Kadnikov V.V."/>
            <person name="Mardanov A.V."/>
            <person name="Beletsky A.V."/>
            <person name="Banks D."/>
            <person name="Pimenov N.V."/>
            <person name="Frank Y.A."/>
            <person name="Karnachuk O.V."/>
            <person name="Ravin N.V."/>
        </authorList>
    </citation>
    <scope>NUCLEOTIDE SEQUENCE [LARGE SCALE GENOMIC DNA]</scope>
    <source>
        <strain evidence="14">BY5</strain>
    </source>
</reference>
<evidence type="ECO:0000256" key="9">
    <source>
        <dbReference type="ARBA" id="ARBA00049563"/>
    </source>
</evidence>
<evidence type="ECO:0000256" key="3">
    <source>
        <dbReference type="ARBA" id="ARBA00005842"/>
    </source>
</evidence>
<evidence type="ECO:0000256" key="10">
    <source>
        <dbReference type="HAMAP-Rule" id="MF_00185"/>
    </source>
</evidence>
<evidence type="ECO:0000256" key="1">
    <source>
        <dbReference type="ARBA" id="ARBA00001946"/>
    </source>
</evidence>
<dbReference type="PANTHER" id="PTHR11088">
    <property type="entry name" value="TRNA DIMETHYLALLYLTRANSFERASE"/>
    <property type="match status" value="1"/>
</dbReference>
<keyword evidence="7 10" id="KW-0067">ATP-binding</keyword>
<evidence type="ECO:0000256" key="8">
    <source>
        <dbReference type="ARBA" id="ARBA00022842"/>
    </source>
</evidence>
<feature type="binding site" evidence="10">
    <location>
        <begin position="15"/>
        <end position="20"/>
    </location>
    <ligand>
        <name>substrate</name>
    </ligand>
</feature>
<protein>
    <recommendedName>
        <fullName evidence="10">tRNA dimethylallyltransferase</fullName>
        <ecNumber evidence="10">2.5.1.75</ecNumber>
    </recommendedName>
    <alternativeName>
        <fullName evidence="10">Dimethylallyl diphosphate:tRNA dimethylallyltransferase</fullName>
        <shortName evidence="10">DMAPP:tRNA dimethylallyltransferase</shortName>
        <shortName evidence="10">DMATase</shortName>
    </alternativeName>
    <alternativeName>
        <fullName evidence="10">Isopentenyl-diphosphate:tRNA isopentenyltransferase</fullName>
        <shortName evidence="10">IPP transferase</shortName>
        <shortName evidence="10">IPPT</shortName>
        <shortName evidence="10">IPTase</shortName>
    </alternativeName>
</protein>
<dbReference type="InterPro" id="IPR027417">
    <property type="entry name" value="P-loop_NTPase"/>
</dbReference>
<comment type="catalytic activity">
    <reaction evidence="9 10 11">
        <text>adenosine(37) in tRNA + dimethylallyl diphosphate = N(6)-dimethylallyladenosine(37) in tRNA + diphosphate</text>
        <dbReference type="Rhea" id="RHEA:26482"/>
        <dbReference type="Rhea" id="RHEA-COMP:10162"/>
        <dbReference type="Rhea" id="RHEA-COMP:10375"/>
        <dbReference type="ChEBI" id="CHEBI:33019"/>
        <dbReference type="ChEBI" id="CHEBI:57623"/>
        <dbReference type="ChEBI" id="CHEBI:74411"/>
        <dbReference type="ChEBI" id="CHEBI:74415"/>
        <dbReference type="EC" id="2.5.1.75"/>
    </reaction>
</comment>
<keyword evidence="5 10" id="KW-0819">tRNA processing</keyword>
<evidence type="ECO:0000256" key="6">
    <source>
        <dbReference type="ARBA" id="ARBA00022741"/>
    </source>
</evidence>
<keyword evidence="8 10" id="KW-0460">Magnesium</keyword>
<evidence type="ECO:0000256" key="13">
    <source>
        <dbReference type="RuleBase" id="RU003785"/>
    </source>
</evidence>
<sequence length="309" mass="33959">MTSARPPLIALLGPTASGKSSLALELAAALGLEIVNCDSRQIYRGMEIGTAKPTPAERARVPHHLLDLVEPDQPFSAGDYRRAARACLEGLWRAGRIPLVVGGTGFYFEALVHGLPELPAPASGPSRWNDLLATQGLPALVAELRRRDPDAASQVDLANPRRVVRALEIVEATGRPLAESRRRVGGLEADLLVIVGSRPRHDLWERIRARTEAMCAAGLRAEAEWLFATYPPDAPGLQTIGYAEWRPYMAGQVGEDAVKREIIVHSRQYAKRQETWFRKRPGAPLRDFSDPGLLARLREEVASFLAAYR</sequence>
<feature type="site" description="Interaction with substrate tRNA" evidence="10">
    <location>
        <position position="127"/>
    </location>
</feature>
<name>A0A367ZU32_9BACT</name>
<evidence type="ECO:0000256" key="2">
    <source>
        <dbReference type="ARBA" id="ARBA00003213"/>
    </source>
</evidence>
<gene>
    <name evidence="10" type="primary">miaA</name>
    <name evidence="14" type="ORF">OZSIB_2750</name>
</gene>
<accession>A0A367ZU32</accession>
<dbReference type="GO" id="GO:0006400">
    <property type="term" value="P:tRNA modification"/>
    <property type="evidence" value="ECO:0007669"/>
    <property type="project" value="TreeGrafter"/>
</dbReference>
<feature type="site" description="Interaction with substrate tRNA" evidence="10">
    <location>
        <position position="104"/>
    </location>
</feature>
<comment type="caution">
    <text evidence="10">Lacks conserved residue(s) required for the propagation of feature annotation.</text>
</comment>
<comment type="similarity">
    <text evidence="3 10 13">Belongs to the IPP transferase family.</text>
</comment>
<dbReference type="Proteomes" id="UP000252355">
    <property type="component" value="Unassembled WGS sequence"/>
</dbReference>
<evidence type="ECO:0000256" key="12">
    <source>
        <dbReference type="RuleBase" id="RU003784"/>
    </source>
</evidence>
<dbReference type="AlphaFoldDB" id="A0A367ZU32"/>